<keyword evidence="2 8" id="KW-0863">Zinc-finger</keyword>
<protein>
    <recommendedName>
        <fullName evidence="9">Dof zinc finger protein</fullName>
    </recommendedName>
</protein>
<feature type="domain" description="Dof-type" evidence="11">
    <location>
        <begin position="35"/>
        <end position="89"/>
    </location>
</feature>
<dbReference type="PANTHER" id="PTHR31992:SF313">
    <property type="entry name" value="DOF ZINC FINGER PROTEIN DOF5.7"/>
    <property type="match status" value="1"/>
</dbReference>
<evidence type="ECO:0000256" key="8">
    <source>
        <dbReference type="PROSITE-ProRule" id="PRU00071"/>
    </source>
</evidence>
<dbReference type="PANTHER" id="PTHR31992">
    <property type="entry name" value="DOF ZINC FINGER PROTEIN DOF1.4-RELATED"/>
    <property type="match status" value="1"/>
</dbReference>
<dbReference type="GO" id="GO:0005634">
    <property type="term" value="C:nucleus"/>
    <property type="evidence" value="ECO:0007669"/>
    <property type="project" value="UniProtKB-SubCell"/>
</dbReference>
<evidence type="ECO:0000256" key="6">
    <source>
        <dbReference type="ARBA" id="ARBA00023163"/>
    </source>
</evidence>
<dbReference type="PROSITE" id="PS50884">
    <property type="entry name" value="ZF_DOF_2"/>
    <property type="match status" value="1"/>
</dbReference>
<gene>
    <name evidence="12" type="ORF">VNO78_27032</name>
</gene>
<evidence type="ECO:0000256" key="3">
    <source>
        <dbReference type="ARBA" id="ARBA00022833"/>
    </source>
</evidence>
<dbReference type="Pfam" id="PF02701">
    <property type="entry name" value="Zn_ribbon_Dof"/>
    <property type="match status" value="1"/>
</dbReference>
<feature type="region of interest" description="Disordered" evidence="10">
    <location>
        <begin position="1"/>
        <end position="35"/>
    </location>
</feature>
<comment type="function">
    <text evidence="9">Transcription factor that binds specifically to a 5'-AA[AG]G-3' consensus core sequence.</text>
</comment>
<dbReference type="GO" id="GO:0003700">
    <property type="term" value="F:DNA-binding transcription factor activity"/>
    <property type="evidence" value="ECO:0007669"/>
    <property type="project" value="UniProtKB-UniRule"/>
</dbReference>
<accession>A0AAN9X9W7</accession>
<evidence type="ECO:0000313" key="12">
    <source>
        <dbReference type="EMBL" id="KAK7386697.1"/>
    </source>
</evidence>
<name>A0AAN9X9W7_PSOTE</name>
<dbReference type="Proteomes" id="UP001386955">
    <property type="component" value="Unassembled WGS sequence"/>
</dbReference>
<evidence type="ECO:0000256" key="9">
    <source>
        <dbReference type="RuleBase" id="RU369094"/>
    </source>
</evidence>
<comment type="subcellular location">
    <subcellularLocation>
        <location evidence="8 9">Nucleus</location>
    </subcellularLocation>
</comment>
<evidence type="ECO:0000256" key="5">
    <source>
        <dbReference type="ARBA" id="ARBA00023125"/>
    </source>
</evidence>
<keyword evidence="13" id="KW-1185">Reference proteome</keyword>
<comment type="caution">
    <text evidence="12">The sequence shown here is derived from an EMBL/GenBank/DDBJ whole genome shotgun (WGS) entry which is preliminary data.</text>
</comment>
<keyword evidence="4 9" id="KW-0805">Transcription regulation</keyword>
<proteinExistence type="predicted"/>
<dbReference type="GO" id="GO:0003677">
    <property type="term" value="F:DNA binding"/>
    <property type="evidence" value="ECO:0007669"/>
    <property type="project" value="UniProtKB-UniRule"/>
</dbReference>
<evidence type="ECO:0000259" key="11">
    <source>
        <dbReference type="PROSITE" id="PS50884"/>
    </source>
</evidence>
<dbReference type="InterPro" id="IPR045174">
    <property type="entry name" value="Dof"/>
</dbReference>
<keyword evidence="6 9" id="KW-0804">Transcription</keyword>
<dbReference type="GO" id="GO:0008270">
    <property type="term" value="F:zinc ion binding"/>
    <property type="evidence" value="ECO:0007669"/>
    <property type="project" value="UniProtKB-KW"/>
</dbReference>
<keyword evidence="7 8" id="KW-0539">Nucleus</keyword>
<keyword evidence="3 9" id="KW-0862">Zinc</keyword>
<dbReference type="InterPro" id="IPR003851">
    <property type="entry name" value="Znf_Dof"/>
</dbReference>
<dbReference type="AlphaFoldDB" id="A0AAN9X9W7"/>
<keyword evidence="1 9" id="KW-0479">Metal-binding</keyword>
<dbReference type="PROSITE" id="PS01361">
    <property type="entry name" value="ZF_DOF_1"/>
    <property type="match status" value="1"/>
</dbReference>
<feature type="compositionally biased region" description="Polar residues" evidence="10">
    <location>
        <begin position="10"/>
        <end position="26"/>
    </location>
</feature>
<evidence type="ECO:0000313" key="13">
    <source>
        <dbReference type="Proteomes" id="UP001386955"/>
    </source>
</evidence>
<reference evidence="12 13" key="1">
    <citation type="submission" date="2024-01" db="EMBL/GenBank/DDBJ databases">
        <title>The genomes of 5 underutilized Papilionoideae crops provide insights into root nodulation and disease resistanc.</title>
        <authorList>
            <person name="Jiang F."/>
        </authorList>
    </citation>
    <scope>NUCLEOTIDE SEQUENCE [LARGE SCALE GENOMIC DNA]</scope>
    <source>
        <strain evidence="12">DUOXIRENSHENG_FW03</strain>
        <tissue evidence="12">Leaves</tissue>
    </source>
</reference>
<evidence type="ECO:0000256" key="1">
    <source>
        <dbReference type="ARBA" id="ARBA00022723"/>
    </source>
</evidence>
<organism evidence="12 13">
    <name type="scientific">Psophocarpus tetragonolobus</name>
    <name type="common">Winged bean</name>
    <name type="synonym">Dolichos tetragonolobus</name>
    <dbReference type="NCBI Taxonomy" id="3891"/>
    <lineage>
        <taxon>Eukaryota</taxon>
        <taxon>Viridiplantae</taxon>
        <taxon>Streptophyta</taxon>
        <taxon>Embryophyta</taxon>
        <taxon>Tracheophyta</taxon>
        <taxon>Spermatophyta</taxon>
        <taxon>Magnoliopsida</taxon>
        <taxon>eudicotyledons</taxon>
        <taxon>Gunneridae</taxon>
        <taxon>Pentapetalae</taxon>
        <taxon>rosids</taxon>
        <taxon>fabids</taxon>
        <taxon>Fabales</taxon>
        <taxon>Fabaceae</taxon>
        <taxon>Papilionoideae</taxon>
        <taxon>50 kb inversion clade</taxon>
        <taxon>NPAAA clade</taxon>
        <taxon>indigoferoid/millettioid clade</taxon>
        <taxon>Phaseoleae</taxon>
        <taxon>Psophocarpus</taxon>
    </lineage>
</organism>
<sequence>MVPPPEDMSLTPTDQDLNLGRKTNSVPRPAPEQGLKCPRCDSANTKFCYYNNYSLTQPRHFCKTCRRYWTNGGALRNVPIGGGCRKNKKAKASSSSSRFSCEFNFEGLTVPSNVEFGRLAFPSRLQTQHHTPVFNPFPSFGGDGSSSSLTNNVLSGFQQLEPRQVLSNSLMSLAPPSSDLWKLGRTQSSTTITDPLNPLTSAMHSMASMQPMLQQPSVNVNNNLASSIESLSNINLDLHLKLQQQRLAMMYDGDNVNNNNKHDDNYVNVFENQRLMQQPFNLFQNLEISKPENLPAGSSVNEGPSGAPTVTGTGTVPTEWFFGNSFPSVTHSAAPNNVNGNGNGINDVNNNWGGALAWGDLQHQQYSALP</sequence>
<evidence type="ECO:0000256" key="7">
    <source>
        <dbReference type="ARBA" id="ARBA00023242"/>
    </source>
</evidence>
<evidence type="ECO:0000256" key="4">
    <source>
        <dbReference type="ARBA" id="ARBA00023015"/>
    </source>
</evidence>
<dbReference type="EMBL" id="JAYMYS010000007">
    <property type="protein sequence ID" value="KAK7386697.1"/>
    <property type="molecule type" value="Genomic_DNA"/>
</dbReference>
<evidence type="ECO:0000256" key="10">
    <source>
        <dbReference type="SAM" id="MobiDB-lite"/>
    </source>
</evidence>
<evidence type="ECO:0000256" key="2">
    <source>
        <dbReference type="ARBA" id="ARBA00022771"/>
    </source>
</evidence>
<keyword evidence="5 8" id="KW-0238">DNA-binding</keyword>